<dbReference type="InterPro" id="IPR004435">
    <property type="entry name" value="MobB_dom"/>
</dbReference>
<proteinExistence type="predicted"/>
<evidence type="ECO:0000313" key="3">
    <source>
        <dbReference type="Proteomes" id="UP000001695"/>
    </source>
</evidence>
<dbReference type="InterPro" id="IPR027417">
    <property type="entry name" value="P-loop_NTPase"/>
</dbReference>
<dbReference type="STRING" id="395963.Bind_1966"/>
<dbReference type="AlphaFoldDB" id="B2IEI8"/>
<dbReference type="InterPro" id="IPR052539">
    <property type="entry name" value="MGD_biosynthesis_adapter"/>
</dbReference>
<evidence type="ECO:0000313" key="2">
    <source>
        <dbReference type="EMBL" id="ACB95589.1"/>
    </source>
</evidence>
<reference evidence="3" key="1">
    <citation type="submission" date="2008-03" db="EMBL/GenBank/DDBJ databases">
        <title>Complete sequence of chromosome of Beijerinckia indica subsp. indica ATCC 9039.</title>
        <authorList>
            <consortium name="US DOE Joint Genome Institute"/>
            <person name="Copeland A."/>
            <person name="Lucas S."/>
            <person name="Lapidus A."/>
            <person name="Glavina del Rio T."/>
            <person name="Dalin E."/>
            <person name="Tice H."/>
            <person name="Bruce D."/>
            <person name="Goodwin L."/>
            <person name="Pitluck S."/>
            <person name="LaButti K."/>
            <person name="Schmutz J."/>
            <person name="Larimer F."/>
            <person name="Land M."/>
            <person name="Hauser L."/>
            <person name="Kyrpides N."/>
            <person name="Mikhailova N."/>
            <person name="Dunfield P.F."/>
            <person name="Dedysh S.N."/>
            <person name="Liesack W."/>
            <person name="Saw J.H."/>
            <person name="Alam M."/>
            <person name="Chen Y."/>
            <person name="Murrell J.C."/>
            <person name="Richardson P."/>
        </authorList>
    </citation>
    <scope>NUCLEOTIDE SEQUENCE [LARGE SCALE GENOMIC DNA]</scope>
    <source>
        <strain evidence="3">ATCC 9039 / DSM 1715 / NCIMB 8712</strain>
    </source>
</reference>
<dbReference type="Gene3D" id="3.40.50.300">
    <property type="entry name" value="P-loop containing nucleotide triphosphate hydrolases"/>
    <property type="match status" value="1"/>
</dbReference>
<gene>
    <name evidence="2" type="ordered locus">Bind_1966</name>
</gene>
<dbReference type="HOGENOM" id="CLU_068199_2_1_5"/>
<keyword evidence="3" id="KW-1185">Reference proteome</keyword>
<organism evidence="2 3">
    <name type="scientific">Beijerinckia indica subsp. indica (strain ATCC 9039 / DSM 1715 / NCIMB 8712)</name>
    <dbReference type="NCBI Taxonomy" id="395963"/>
    <lineage>
        <taxon>Bacteria</taxon>
        <taxon>Pseudomonadati</taxon>
        <taxon>Pseudomonadota</taxon>
        <taxon>Alphaproteobacteria</taxon>
        <taxon>Hyphomicrobiales</taxon>
        <taxon>Beijerinckiaceae</taxon>
        <taxon>Beijerinckia</taxon>
    </lineage>
</organism>
<accession>B2IEI8</accession>
<dbReference type="eggNOG" id="COG1763">
    <property type="taxonomic scope" value="Bacteria"/>
</dbReference>
<protein>
    <submittedName>
        <fullName evidence="2">Molybdopterin-guanine dinucleotide biosynthesis protein B</fullName>
    </submittedName>
</protein>
<dbReference type="Proteomes" id="UP000001695">
    <property type="component" value="Chromosome"/>
</dbReference>
<dbReference type="OrthoDB" id="9804758at2"/>
<dbReference type="CDD" id="cd03116">
    <property type="entry name" value="MobB"/>
    <property type="match status" value="1"/>
</dbReference>
<dbReference type="Pfam" id="PF03205">
    <property type="entry name" value="MobB"/>
    <property type="match status" value="1"/>
</dbReference>
<dbReference type="GO" id="GO:0006777">
    <property type="term" value="P:Mo-molybdopterin cofactor biosynthetic process"/>
    <property type="evidence" value="ECO:0007669"/>
    <property type="project" value="InterPro"/>
</dbReference>
<dbReference type="RefSeq" id="WP_012384945.1">
    <property type="nucleotide sequence ID" value="NC_010581.1"/>
</dbReference>
<dbReference type="GO" id="GO:0005525">
    <property type="term" value="F:GTP binding"/>
    <property type="evidence" value="ECO:0007669"/>
    <property type="project" value="InterPro"/>
</dbReference>
<reference evidence="2 3" key="2">
    <citation type="journal article" date="2010" name="J. Bacteriol.">
        <title>Complete genome sequence of Beijerinckia indica subsp. indica.</title>
        <authorList>
            <person name="Tamas I."/>
            <person name="Dedysh S.N."/>
            <person name="Liesack W."/>
            <person name="Stott M.B."/>
            <person name="Alam M."/>
            <person name="Murrell J.C."/>
            <person name="Dunfield P.F."/>
        </authorList>
    </citation>
    <scope>NUCLEOTIDE SEQUENCE [LARGE SCALE GENOMIC DNA]</scope>
    <source>
        <strain evidence="3">ATCC 9039 / DSM 1715 / NCIMB 8712</strain>
    </source>
</reference>
<dbReference type="PANTHER" id="PTHR40072:SF1">
    <property type="entry name" value="MOLYBDOPTERIN-GUANINE DINUCLEOTIDE BIOSYNTHESIS ADAPTER PROTEIN"/>
    <property type="match status" value="1"/>
</dbReference>
<dbReference type="PANTHER" id="PTHR40072">
    <property type="entry name" value="MOLYBDOPTERIN-GUANINE DINUCLEOTIDE BIOSYNTHESIS ADAPTER PROTEIN-RELATED"/>
    <property type="match status" value="1"/>
</dbReference>
<dbReference type="EMBL" id="CP001016">
    <property type="protein sequence ID" value="ACB95589.1"/>
    <property type="molecule type" value="Genomic_DNA"/>
</dbReference>
<dbReference type="NCBIfam" id="TIGR00176">
    <property type="entry name" value="mobB"/>
    <property type="match status" value="1"/>
</dbReference>
<feature type="domain" description="Molybdopterin-guanine dinucleotide biosynthesis protein B (MobB)" evidence="1">
    <location>
        <begin position="6"/>
        <end position="137"/>
    </location>
</feature>
<dbReference type="SUPFAM" id="SSF52540">
    <property type="entry name" value="P-loop containing nucleoside triphosphate hydrolases"/>
    <property type="match status" value="1"/>
</dbReference>
<dbReference type="KEGG" id="bid:Bind_1966"/>
<sequence>MSFPKVMGIIGRSGSGKTTLIARLIPALCARGYRVSTLKHAHHGFDIDRPGKDSFIHRSAGAFEVMLISNQRWVLMHEQDAEQKFDLRELIGRLAPVDFVLVEGFHALVPQSIEVYRPAIGKDALFPSQPGIIAVASEDPMIFPGSIRSLSLQDIDAIAEMVINEARAL</sequence>
<name>B2IEI8_BEII9</name>
<evidence type="ECO:0000259" key="1">
    <source>
        <dbReference type="Pfam" id="PF03205"/>
    </source>
</evidence>